<dbReference type="Pfam" id="PF16036">
    <property type="entry name" value="Chalcone_3"/>
    <property type="match status" value="1"/>
</dbReference>
<feature type="compositionally biased region" description="Polar residues" evidence="2">
    <location>
        <begin position="28"/>
        <end position="41"/>
    </location>
</feature>
<reference evidence="4 5" key="1">
    <citation type="submission" date="2024-12" db="EMBL/GenBank/DDBJ databases">
        <title>The unique morphological basis and parallel evolutionary history of personate flowers in Penstemon.</title>
        <authorList>
            <person name="Depatie T.H."/>
            <person name="Wessinger C.A."/>
        </authorList>
    </citation>
    <scope>NUCLEOTIDE SEQUENCE [LARGE SCALE GENOMIC DNA]</scope>
    <source>
        <strain evidence="4">WTNN_2</strain>
        <tissue evidence="4">Leaf</tissue>
    </source>
</reference>
<dbReference type="InterPro" id="IPR016089">
    <property type="entry name" value="Chalcone_isomerase_bundle_sf"/>
</dbReference>
<accession>A0ABD3RT09</accession>
<dbReference type="AlphaFoldDB" id="A0ABD3RT09"/>
<dbReference type="SUPFAM" id="SSF54626">
    <property type="entry name" value="Chalcone isomerase"/>
    <property type="match status" value="1"/>
</dbReference>
<dbReference type="InterPro" id="IPR016088">
    <property type="entry name" value="Chalcone_isomerase_3-sand"/>
</dbReference>
<sequence length="278" mass="31139">MPTTVNDVTQKTEMLEIDPKSCVAMKSTIDNKANETEPNMTDNQQKKEKQENEDEHKPVQNEEEKIEQEEPTKQALKEEEVPVEVEHRTGVSFPVRLGDGMQLKAVGLRKKSMLGLGIKIYGFGVYADNEKLKDLLKTKIGKAPTKPTKEMFQMVIDSDVGMMVQLVIVYSNLTMSMVRKNFNEGLGSSIKKLTGGKNEELTNKIMGEATDDIKLTPGSVIEISRLPGYTLQTKVKGEIVSTVESELLCRAYIHMYLGEEPFDKEAKENFGTSMLSLL</sequence>
<dbReference type="Gene3D" id="3.50.70.10">
    <property type="match status" value="1"/>
</dbReference>
<feature type="compositionally biased region" description="Basic and acidic residues" evidence="2">
    <location>
        <begin position="44"/>
        <end position="85"/>
    </location>
</feature>
<dbReference type="PANTHER" id="PTHR47589">
    <property type="entry name" value="FATTY-ACID-BINDING PROTEIN 1"/>
    <property type="match status" value="1"/>
</dbReference>
<dbReference type="InterPro" id="IPR044228">
    <property type="entry name" value="FAP1"/>
</dbReference>
<proteinExistence type="inferred from homology"/>
<organism evidence="4 5">
    <name type="scientific">Penstemon smallii</name>
    <dbReference type="NCBI Taxonomy" id="265156"/>
    <lineage>
        <taxon>Eukaryota</taxon>
        <taxon>Viridiplantae</taxon>
        <taxon>Streptophyta</taxon>
        <taxon>Embryophyta</taxon>
        <taxon>Tracheophyta</taxon>
        <taxon>Spermatophyta</taxon>
        <taxon>Magnoliopsida</taxon>
        <taxon>eudicotyledons</taxon>
        <taxon>Gunneridae</taxon>
        <taxon>Pentapetalae</taxon>
        <taxon>asterids</taxon>
        <taxon>lamiids</taxon>
        <taxon>Lamiales</taxon>
        <taxon>Plantaginaceae</taxon>
        <taxon>Cheloneae</taxon>
        <taxon>Penstemon</taxon>
    </lineage>
</organism>
<feature type="region of interest" description="Disordered" evidence="2">
    <location>
        <begin position="22"/>
        <end position="85"/>
    </location>
</feature>
<dbReference type="EMBL" id="JBJXBP010000008">
    <property type="protein sequence ID" value="KAL3813821.1"/>
    <property type="molecule type" value="Genomic_DNA"/>
</dbReference>
<keyword evidence="5" id="KW-1185">Reference proteome</keyword>
<comment type="caution">
    <text evidence="4">The sequence shown here is derived from an EMBL/GenBank/DDBJ whole genome shotgun (WGS) entry which is preliminary data.</text>
</comment>
<evidence type="ECO:0000256" key="2">
    <source>
        <dbReference type="SAM" id="MobiDB-lite"/>
    </source>
</evidence>
<gene>
    <name evidence="4" type="ORF">ACJIZ3_015089</name>
</gene>
<dbReference type="InterPro" id="IPR016087">
    <property type="entry name" value="Chalcone_isomerase"/>
</dbReference>
<dbReference type="InterPro" id="IPR036298">
    <property type="entry name" value="Chalcone_isomerase_sf"/>
</dbReference>
<evidence type="ECO:0000313" key="4">
    <source>
        <dbReference type="EMBL" id="KAL3813821.1"/>
    </source>
</evidence>
<protein>
    <recommendedName>
        <fullName evidence="3">Chalcone isomerase domain-containing protein</fullName>
    </recommendedName>
</protein>
<feature type="domain" description="Chalcone isomerase" evidence="3">
    <location>
        <begin position="151"/>
        <end position="268"/>
    </location>
</feature>
<evidence type="ECO:0000313" key="5">
    <source>
        <dbReference type="Proteomes" id="UP001634393"/>
    </source>
</evidence>
<dbReference type="PANTHER" id="PTHR47589:SF4">
    <property type="entry name" value="FATTY-ACID-BINDING PROTEIN 1-LIKE"/>
    <property type="match status" value="1"/>
</dbReference>
<evidence type="ECO:0000259" key="3">
    <source>
        <dbReference type="Pfam" id="PF16036"/>
    </source>
</evidence>
<evidence type="ECO:0000256" key="1">
    <source>
        <dbReference type="ARBA" id="ARBA00007166"/>
    </source>
</evidence>
<dbReference type="Gene3D" id="1.10.890.20">
    <property type="match status" value="1"/>
</dbReference>
<name>A0ABD3RT09_9LAMI</name>
<comment type="similarity">
    <text evidence="1">Belongs to the chalcone isomerase family.</text>
</comment>
<dbReference type="Proteomes" id="UP001634393">
    <property type="component" value="Unassembled WGS sequence"/>
</dbReference>